<feature type="compositionally biased region" description="Pro residues" evidence="1">
    <location>
        <begin position="110"/>
        <end position="123"/>
    </location>
</feature>
<organism evidence="2 3">
    <name type="scientific">Galemys pyrenaicus</name>
    <name type="common">Iberian desman</name>
    <name type="synonym">Pyrenean desman</name>
    <dbReference type="NCBI Taxonomy" id="202257"/>
    <lineage>
        <taxon>Eukaryota</taxon>
        <taxon>Metazoa</taxon>
        <taxon>Chordata</taxon>
        <taxon>Craniata</taxon>
        <taxon>Vertebrata</taxon>
        <taxon>Euteleostomi</taxon>
        <taxon>Mammalia</taxon>
        <taxon>Eutheria</taxon>
        <taxon>Laurasiatheria</taxon>
        <taxon>Eulipotyphla</taxon>
        <taxon>Talpidae</taxon>
        <taxon>Galemys</taxon>
    </lineage>
</organism>
<feature type="region of interest" description="Disordered" evidence="1">
    <location>
        <begin position="70"/>
        <end position="144"/>
    </location>
</feature>
<feature type="compositionally biased region" description="Low complexity" evidence="1">
    <location>
        <begin position="71"/>
        <end position="80"/>
    </location>
</feature>
<feature type="compositionally biased region" description="Low complexity" evidence="1">
    <location>
        <begin position="96"/>
        <end position="109"/>
    </location>
</feature>
<protein>
    <submittedName>
        <fullName evidence="2">Uncharacterized protein</fullName>
    </submittedName>
</protein>
<keyword evidence="3" id="KW-1185">Reference proteome</keyword>
<name>A0A8J6AIN6_GALPY</name>
<gene>
    <name evidence="2" type="ORF">J0S82_013639</name>
</gene>
<evidence type="ECO:0000313" key="3">
    <source>
        <dbReference type="Proteomes" id="UP000700334"/>
    </source>
</evidence>
<feature type="region of interest" description="Disordered" evidence="1">
    <location>
        <begin position="1"/>
        <end position="30"/>
    </location>
</feature>
<feature type="compositionally biased region" description="Basic and acidic residues" evidence="1">
    <location>
        <begin position="1"/>
        <end position="12"/>
    </location>
</feature>
<dbReference type="Proteomes" id="UP000700334">
    <property type="component" value="Unassembled WGS sequence"/>
</dbReference>
<evidence type="ECO:0000313" key="2">
    <source>
        <dbReference type="EMBL" id="KAG8519662.1"/>
    </source>
</evidence>
<accession>A0A8J6AIN6</accession>
<comment type="caution">
    <text evidence="2">The sequence shown here is derived from an EMBL/GenBank/DDBJ whole genome shotgun (WGS) entry which is preliminary data.</text>
</comment>
<proteinExistence type="predicted"/>
<dbReference type="AlphaFoldDB" id="A0A8J6AIN6"/>
<dbReference type="EMBL" id="JAGFMF010011603">
    <property type="protein sequence ID" value="KAG8519662.1"/>
    <property type="molecule type" value="Genomic_DNA"/>
</dbReference>
<evidence type="ECO:0000256" key="1">
    <source>
        <dbReference type="SAM" id="MobiDB-lite"/>
    </source>
</evidence>
<sequence length="144" mass="14878">MGDDSRPSRDTGRAPAPAQRTHSPSSPAWNQCEAVGGIFKRMVSPRFRRVVYRLVGATGAGARFLLGVGGARAAESSAEAAGERAHAPRPSPASVAATAEARRLGAASPPAAPPVRPSVPPSEEPAERNSAPSPEPRPPLCRCL</sequence>
<feature type="compositionally biased region" description="Pro residues" evidence="1">
    <location>
        <begin position="133"/>
        <end position="144"/>
    </location>
</feature>
<feature type="compositionally biased region" description="Polar residues" evidence="1">
    <location>
        <begin position="20"/>
        <end position="29"/>
    </location>
</feature>
<reference evidence="2" key="1">
    <citation type="journal article" date="2021" name="Evol. Appl.">
        <title>The genome of the Pyrenean desman and the effects of bottlenecks and inbreeding on the genomic landscape of an endangered species.</title>
        <authorList>
            <person name="Escoda L."/>
            <person name="Castresana J."/>
        </authorList>
    </citation>
    <scope>NUCLEOTIDE SEQUENCE</scope>
    <source>
        <strain evidence="2">IBE-C5619</strain>
    </source>
</reference>